<evidence type="ECO:0000313" key="4">
    <source>
        <dbReference type="Proteomes" id="UP001197684"/>
    </source>
</evidence>
<name>A0AAW4UMP2_9FIRM</name>
<keyword evidence="1" id="KW-1133">Transmembrane helix</keyword>
<keyword evidence="3" id="KW-0012">Acyltransferase</keyword>
<feature type="transmembrane region" description="Helical" evidence="1">
    <location>
        <begin position="162"/>
        <end position="180"/>
    </location>
</feature>
<comment type="caution">
    <text evidence="3">The sequence shown here is derived from an EMBL/GenBank/DDBJ whole genome shotgun (WGS) entry which is preliminary data.</text>
</comment>
<feature type="transmembrane region" description="Helical" evidence="1">
    <location>
        <begin position="6"/>
        <end position="23"/>
    </location>
</feature>
<feature type="transmembrane region" description="Helical" evidence="1">
    <location>
        <begin position="231"/>
        <end position="247"/>
    </location>
</feature>
<dbReference type="EMBL" id="JAJCJK010000025">
    <property type="protein sequence ID" value="MCB6939350.1"/>
    <property type="molecule type" value="Genomic_DNA"/>
</dbReference>
<organism evidence="3 4">
    <name type="scientific">Agathobacter rectalis</name>
    <dbReference type="NCBI Taxonomy" id="39491"/>
    <lineage>
        <taxon>Bacteria</taxon>
        <taxon>Bacillati</taxon>
        <taxon>Bacillota</taxon>
        <taxon>Clostridia</taxon>
        <taxon>Lachnospirales</taxon>
        <taxon>Lachnospiraceae</taxon>
        <taxon>Agathobacter</taxon>
    </lineage>
</organism>
<keyword evidence="1" id="KW-0472">Membrane</keyword>
<evidence type="ECO:0000313" key="3">
    <source>
        <dbReference type="EMBL" id="MCB6939350.1"/>
    </source>
</evidence>
<proteinExistence type="predicted"/>
<dbReference type="Pfam" id="PF01757">
    <property type="entry name" value="Acyl_transf_3"/>
    <property type="match status" value="1"/>
</dbReference>
<dbReference type="GO" id="GO:0016747">
    <property type="term" value="F:acyltransferase activity, transferring groups other than amino-acyl groups"/>
    <property type="evidence" value="ECO:0007669"/>
    <property type="project" value="InterPro"/>
</dbReference>
<evidence type="ECO:0000259" key="2">
    <source>
        <dbReference type="Pfam" id="PF01757"/>
    </source>
</evidence>
<dbReference type="Proteomes" id="UP001197684">
    <property type="component" value="Unassembled WGS sequence"/>
</dbReference>
<protein>
    <submittedName>
        <fullName evidence="3">Acyltransferase</fullName>
    </submittedName>
</protein>
<feature type="transmembrane region" description="Helical" evidence="1">
    <location>
        <begin position="110"/>
        <end position="127"/>
    </location>
</feature>
<dbReference type="InterPro" id="IPR002656">
    <property type="entry name" value="Acyl_transf_3_dom"/>
</dbReference>
<feature type="transmembrane region" description="Helical" evidence="1">
    <location>
        <begin position="80"/>
        <end position="98"/>
    </location>
</feature>
<feature type="transmembrane region" description="Helical" evidence="1">
    <location>
        <begin position="35"/>
        <end position="56"/>
    </location>
</feature>
<accession>A0AAW4UMP2</accession>
<feature type="domain" description="Acyltransferase 3" evidence="2">
    <location>
        <begin position="5"/>
        <end position="287"/>
    </location>
</feature>
<dbReference type="AlphaFoldDB" id="A0AAW4UMP2"/>
<keyword evidence="3" id="KW-0808">Transferase</keyword>
<feature type="transmembrane region" description="Helical" evidence="1">
    <location>
        <begin position="200"/>
        <end position="219"/>
    </location>
</feature>
<reference evidence="3" key="1">
    <citation type="submission" date="2021-10" db="EMBL/GenBank/DDBJ databases">
        <title>Collection of gut derived symbiotic bacterial strains cultured from healthy donors.</title>
        <authorList>
            <person name="Lin H."/>
            <person name="Littmann E."/>
            <person name="Kohout C."/>
            <person name="Pamer E.G."/>
        </authorList>
    </citation>
    <scope>NUCLEOTIDE SEQUENCE</scope>
    <source>
        <strain evidence="3">DFI.9.42</strain>
    </source>
</reference>
<feature type="transmembrane region" description="Helical" evidence="1">
    <location>
        <begin position="267"/>
        <end position="293"/>
    </location>
</feature>
<gene>
    <name evidence="3" type="ORF">LIZ56_13165</name>
</gene>
<feature type="transmembrane region" description="Helical" evidence="1">
    <location>
        <begin position="133"/>
        <end position="150"/>
    </location>
</feature>
<sequence length="320" mass="36028">MNGRGGIGVALFAMLTGYFLIYNDKINLKKIVCESVYYGLFATLLFIISYALGYRFDDISSLISLLKYVVGDAILPISKGNWWFVTAYVLIVLLHPLINKLFMKLNEKGCIVAILAIWFVYTLGTFLDTTFYSVHELALFYCMGAYIRKYNVLGKVTMKKGYRFVMCVMLILSIGMYALLTSYGFQMSTDSIINKGISKIITFFVCGSVIVPLSSFIIFSLIGNLKCKPNSVINTIAASTLGVYMIHESAVARSVIWHGLLKVDKLYMGALFPIYALVCIIIVFSVCSFLDIIRLRFIEPKMIGIFNRCEAIFVDNFLVE</sequence>
<keyword evidence="1" id="KW-0812">Transmembrane</keyword>
<evidence type="ECO:0000256" key="1">
    <source>
        <dbReference type="SAM" id="Phobius"/>
    </source>
</evidence>